<feature type="domain" description="PAP/OAS1 substrate-binding-related" evidence="3">
    <location>
        <begin position="182"/>
        <end position="373"/>
    </location>
</feature>
<dbReference type="InterPro" id="IPR058921">
    <property type="entry name" value="PAP/OAS1-rel"/>
</dbReference>
<feature type="region of interest" description="Disordered" evidence="1">
    <location>
        <begin position="690"/>
        <end position="769"/>
    </location>
</feature>
<evidence type="ECO:0000259" key="3">
    <source>
        <dbReference type="Pfam" id="PF26180"/>
    </source>
</evidence>
<accession>A0AAD7LU08</accession>
<keyword evidence="5" id="KW-1185">Reference proteome</keyword>
<dbReference type="InterPro" id="IPR058920">
    <property type="entry name" value="PAP-OAS1-bd-rel"/>
</dbReference>
<organism evidence="4 5">
    <name type="scientific">Quillaja saponaria</name>
    <name type="common">Soap bark tree</name>
    <dbReference type="NCBI Taxonomy" id="32244"/>
    <lineage>
        <taxon>Eukaryota</taxon>
        <taxon>Viridiplantae</taxon>
        <taxon>Streptophyta</taxon>
        <taxon>Embryophyta</taxon>
        <taxon>Tracheophyta</taxon>
        <taxon>Spermatophyta</taxon>
        <taxon>Magnoliopsida</taxon>
        <taxon>eudicotyledons</taxon>
        <taxon>Gunneridae</taxon>
        <taxon>Pentapetalae</taxon>
        <taxon>rosids</taxon>
        <taxon>fabids</taxon>
        <taxon>Fabales</taxon>
        <taxon>Quillajaceae</taxon>
        <taxon>Quillaja</taxon>
    </lineage>
</organism>
<dbReference type="Pfam" id="PF26180">
    <property type="entry name" value="PAP-OAS1"/>
    <property type="match status" value="1"/>
</dbReference>
<dbReference type="PANTHER" id="PTHR45979:SF31">
    <property type="entry name" value="POLYMERASE NUCLEOTIDYL TRANSFERASE DOMAIN-CONTAINING PROTEIN"/>
    <property type="match status" value="1"/>
</dbReference>
<dbReference type="Pfam" id="PF22600">
    <property type="entry name" value="MTPAP-like_central"/>
    <property type="match status" value="1"/>
</dbReference>
<protein>
    <submittedName>
        <fullName evidence="4">PAP/OAS1 substrate-binding domain superfamily protein</fullName>
    </submittedName>
</protein>
<dbReference type="SUPFAM" id="SSF81631">
    <property type="entry name" value="PAP/OAS1 substrate-binding domain"/>
    <property type="match status" value="1"/>
</dbReference>
<gene>
    <name evidence="4" type="ORF">O6P43_014151</name>
</gene>
<comment type="caution">
    <text evidence="4">The sequence shown here is derived from an EMBL/GenBank/DDBJ whole genome shotgun (WGS) entry which is preliminary data.</text>
</comment>
<evidence type="ECO:0000259" key="2">
    <source>
        <dbReference type="Pfam" id="PF22600"/>
    </source>
</evidence>
<evidence type="ECO:0000256" key="1">
    <source>
        <dbReference type="SAM" id="MobiDB-lite"/>
    </source>
</evidence>
<dbReference type="InterPro" id="IPR043519">
    <property type="entry name" value="NT_sf"/>
</dbReference>
<dbReference type="SUPFAM" id="SSF81301">
    <property type="entry name" value="Nucleotidyltransferase"/>
    <property type="match status" value="1"/>
</dbReference>
<dbReference type="Proteomes" id="UP001163823">
    <property type="component" value="Chromosome 6"/>
</dbReference>
<dbReference type="PANTHER" id="PTHR45979">
    <property type="entry name" value="PAP/OAS1 SUBSTRATE-BINDING DOMAIN SUPERFAMILY"/>
    <property type="match status" value="1"/>
</dbReference>
<dbReference type="EMBL" id="JARAOO010000006">
    <property type="protein sequence ID" value="KAJ7964311.1"/>
    <property type="molecule type" value="Genomic_DNA"/>
</dbReference>
<feature type="compositionally biased region" description="Polar residues" evidence="1">
    <location>
        <begin position="592"/>
        <end position="602"/>
    </location>
</feature>
<dbReference type="AlphaFoldDB" id="A0AAD7LU08"/>
<dbReference type="InterPro" id="IPR054708">
    <property type="entry name" value="MTPAP-like_central"/>
</dbReference>
<proteinExistence type="predicted"/>
<dbReference type="KEGG" id="qsa:O6P43_014151"/>
<feature type="region of interest" description="Disordered" evidence="1">
    <location>
        <begin position="582"/>
        <end position="649"/>
    </location>
</feature>
<dbReference type="EMBL" id="JARAOO010000006">
    <property type="protein sequence ID" value="KAJ7964312.1"/>
    <property type="molecule type" value="Genomic_DNA"/>
</dbReference>
<sequence length="769" mass="85600">MADLQVCTARLNGVIFGEDRLRSSPPLPELNPDPSSIAAEIWARAENTTHQILCGTQPSLGTEQKRMEVIDYVQGLIRCCLGCEVYPYGSVPLKTYLPDGDIDLTAICSQNIEDALASDVHVVLKREEHNEAAEYEVKDVHWIDAEVKLVKCIIQNIVVDLSFNQLGGLSTLCFLEQVDRLVGKNHLFKRSIILIKAWCYYESRILGSHHGLISTYALETLVLYIFHLFHLSLDGPLEVLYRFLDYFSKFDWENYCISLKGPVSKSSLPDIVAEVPENGGGDLLLTEEFLRNCMNMFSVPSRGPEINLRSLSLKHLNIIDPLKGNNNLGRSVNRGNFYRIRSAFKYGARKLGWILMLPEGRIADELCKFFANTSGRYGRSLWDDMQNPAFSDSDSNQSSSSSQTRVCFEDNLFLDPTIVLNNYRISGNQVASEIRSEKERYLANDVLLNSRMGNQDMTSISSVLLNNSSSKSDNSSPSVGVSFSAGVSESSEVLKSLLDLTGDYDGHIWNLQYALLCHGHAVSPPIMVSPPMSPNLQNRNPWETVAQFPQVNHNVYYHMNPNVVFGENLYPVNHPILQSASYGSEEKGKAQGTGTYLTNTSHPYRDRPSSRRGRSQAPGTHAQLQRHTCSSGLSPAPGPEEMHSSVESSFELSLEEYPVLGNGKSRISDTNVPWNSTWTSHQANCFSHTTEKHESVSVGPQVRGASMTKDNSQPEVSRGSMQNHEDLAYDSSDSGSSQERMAVQSYHLKNEDDFPPLSHGVPVKVNDGE</sequence>
<name>A0AAD7LU08_QUISA</name>
<feature type="domain" description="Poly(A) RNA polymerase mitochondrial-like central palm" evidence="2">
    <location>
        <begin position="49"/>
        <end position="170"/>
    </location>
</feature>
<dbReference type="CDD" id="cd05402">
    <property type="entry name" value="NT_PAP_TUTase"/>
    <property type="match status" value="1"/>
</dbReference>
<feature type="compositionally biased region" description="Polar residues" evidence="1">
    <location>
        <begin position="708"/>
        <end position="722"/>
    </location>
</feature>
<reference evidence="4" key="1">
    <citation type="journal article" date="2023" name="Science">
        <title>Elucidation of the pathway for biosynthesis of saponin adjuvants from the soapbark tree.</title>
        <authorList>
            <person name="Reed J."/>
            <person name="Orme A."/>
            <person name="El-Demerdash A."/>
            <person name="Owen C."/>
            <person name="Martin L.B.B."/>
            <person name="Misra R.C."/>
            <person name="Kikuchi S."/>
            <person name="Rejzek M."/>
            <person name="Martin A.C."/>
            <person name="Harkess A."/>
            <person name="Leebens-Mack J."/>
            <person name="Louveau T."/>
            <person name="Stephenson M.J."/>
            <person name="Osbourn A."/>
        </authorList>
    </citation>
    <scope>NUCLEOTIDE SEQUENCE</scope>
    <source>
        <strain evidence="4">S10</strain>
    </source>
</reference>
<dbReference type="Gene3D" id="1.10.1410.10">
    <property type="match status" value="1"/>
</dbReference>
<dbReference type="Gene3D" id="3.30.460.10">
    <property type="entry name" value="Beta Polymerase, domain 2"/>
    <property type="match status" value="1"/>
</dbReference>
<feature type="compositionally biased region" description="Polar residues" evidence="1">
    <location>
        <begin position="622"/>
        <end position="633"/>
    </location>
</feature>
<evidence type="ECO:0000313" key="5">
    <source>
        <dbReference type="Proteomes" id="UP001163823"/>
    </source>
</evidence>
<evidence type="ECO:0000313" key="4">
    <source>
        <dbReference type="EMBL" id="KAJ7964311.1"/>
    </source>
</evidence>